<accession>A0A0S4QP75</accession>
<evidence type="ECO:0000313" key="1">
    <source>
        <dbReference type="EMBL" id="CUU56895.1"/>
    </source>
</evidence>
<organism evidence="1 2">
    <name type="scientific">Parafrankia irregularis</name>
    <dbReference type="NCBI Taxonomy" id="795642"/>
    <lineage>
        <taxon>Bacteria</taxon>
        <taxon>Bacillati</taxon>
        <taxon>Actinomycetota</taxon>
        <taxon>Actinomycetes</taxon>
        <taxon>Frankiales</taxon>
        <taxon>Frankiaceae</taxon>
        <taxon>Parafrankia</taxon>
    </lineage>
</organism>
<dbReference type="EMBL" id="FAOZ01000009">
    <property type="protein sequence ID" value="CUU56895.1"/>
    <property type="molecule type" value="Genomic_DNA"/>
</dbReference>
<dbReference type="Proteomes" id="UP000198802">
    <property type="component" value="Unassembled WGS sequence"/>
</dbReference>
<reference evidence="2" key="1">
    <citation type="submission" date="2015-11" db="EMBL/GenBank/DDBJ databases">
        <authorList>
            <person name="Varghese N."/>
        </authorList>
    </citation>
    <scope>NUCLEOTIDE SEQUENCE [LARGE SCALE GENOMIC DNA]</scope>
    <source>
        <strain evidence="2">DSM 45899</strain>
    </source>
</reference>
<gene>
    <name evidence="1" type="ORF">Ga0074812_109115</name>
</gene>
<dbReference type="AlphaFoldDB" id="A0A0S4QP75"/>
<dbReference type="RefSeq" id="WP_091277750.1">
    <property type="nucleotide sequence ID" value="NZ_FAOZ01000009.1"/>
</dbReference>
<name>A0A0S4QP75_9ACTN</name>
<keyword evidence="2" id="KW-1185">Reference proteome</keyword>
<protein>
    <submittedName>
        <fullName evidence="1">Uncharacterized protein</fullName>
    </submittedName>
</protein>
<evidence type="ECO:0000313" key="2">
    <source>
        <dbReference type="Proteomes" id="UP000198802"/>
    </source>
</evidence>
<proteinExistence type="predicted"/>
<sequence>MDRLWFAPGVQASAELGRCAGVVIGRHNRQVNTSQVRVRSVDVDGVVATLREQAVDAAEVRRLDSEYTRLNALLGGPAAGTPADLAAVGLEAVANRERYVEIQERRLARLDDDAALTRGDRAEVSRQLHAARKAVTDLTESIAVWRAEVGDLASVSEPSKGILHRIAEALGLLQPAAPHAGIADPHVAIPGPATPPAIDRTVAALGVDGPELAVPWLSTAEPSFGPSRRLAGLSDMTERTDQVVDDIRSVPGRRGIVPPSLRDRSLRDDLDGIGGIGGIGGF</sequence>